<dbReference type="Proteomes" id="UP000422572">
    <property type="component" value="Chromosome"/>
</dbReference>
<dbReference type="SUPFAM" id="SSF48452">
    <property type="entry name" value="TPR-like"/>
    <property type="match status" value="1"/>
</dbReference>
<keyword evidence="2" id="KW-1185">Reference proteome</keyword>
<evidence type="ECO:0000313" key="2">
    <source>
        <dbReference type="Proteomes" id="UP000422572"/>
    </source>
</evidence>
<organism evidence="1 2">
    <name type="scientific">Streptomyces ficellus</name>
    <dbReference type="NCBI Taxonomy" id="1977088"/>
    <lineage>
        <taxon>Bacteria</taxon>
        <taxon>Bacillati</taxon>
        <taxon>Actinomycetota</taxon>
        <taxon>Actinomycetes</taxon>
        <taxon>Kitasatosporales</taxon>
        <taxon>Streptomycetaceae</taxon>
        <taxon>Streptomyces</taxon>
    </lineage>
</organism>
<dbReference type="AlphaFoldDB" id="A0A6I6FMH6"/>
<gene>
    <name evidence="1" type="ORF">EIZ62_23900</name>
</gene>
<reference evidence="1 2" key="1">
    <citation type="submission" date="2018-12" db="EMBL/GenBank/DDBJ databases">
        <title>Complete genome sequence of Streptomyces ficellus NRRL8067, the producer of ficellomycin, feldamycin and nojirimycin.</title>
        <authorList>
            <person name="Zhang H."/>
            <person name="Yue R."/>
            <person name="Liu Y."/>
            <person name="Li M."/>
            <person name="Mu H."/>
            <person name="Zhang J."/>
        </authorList>
    </citation>
    <scope>NUCLEOTIDE SEQUENCE [LARGE SCALE GENOMIC DNA]</scope>
    <source>
        <strain evidence="1 2">NRRL 8067</strain>
    </source>
</reference>
<sequence>MKGERTPSPDGWLPYVVQVLHLDLTRIRVSDRGDPEPPAADTVGSVLALGRSDMERRTMLAATAAFALSALNLPDAEAITRRVATAPANALRVGAGEVAAIRQMTRTLGDTAAEYGGAHARRLAVQYLADNVGPWLNGRYTENTGRALFAAASELVHLCGWMVQDEGNDDHHQGLAQRYYAHAFALAEEAREPEPAATALRGMATQAIDLGPRGRAVALRLSEKCVEYADRLEEPKAVAYYQTTLADAAALDGDQQLARTALAKSQNAIERATAAPGESWASHFSTGRWAHHSGMILARLGDLDSAREHLQHALDVHGLDRRRSRAIVLGDLGHVHLRQGDLDGALAAWGDFVDCAEGVQSVRITDALTDLRVRLTRYDKAPGVAELDGRAAALL</sequence>
<dbReference type="KEGG" id="sfic:EIZ62_23900"/>
<dbReference type="OrthoDB" id="3873710at2"/>
<protein>
    <submittedName>
        <fullName evidence="1">Tetratricopeptide repeat protein</fullName>
    </submittedName>
</protein>
<dbReference type="Pfam" id="PF13424">
    <property type="entry name" value="TPR_12"/>
    <property type="match status" value="1"/>
</dbReference>
<accession>A0A6I6FMH6</accession>
<dbReference type="Gene3D" id="1.25.40.10">
    <property type="entry name" value="Tetratricopeptide repeat domain"/>
    <property type="match status" value="1"/>
</dbReference>
<name>A0A6I6FMH6_9ACTN</name>
<evidence type="ECO:0000313" key="1">
    <source>
        <dbReference type="EMBL" id="QGV82827.1"/>
    </source>
</evidence>
<proteinExistence type="predicted"/>
<dbReference type="InterPro" id="IPR011990">
    <property type="entry name" value="TPR-like_helical_dom_sf"/>
</dbReference>
<dbReference type="EMBL" id="CP034279">
    <property type="protein sequence ID" value="QGV82827.1"/>
    <property type="molecule type" value="Genomic_DNA"/>
</dbReference>